<reference evidence="2 3" key="1">
    <citation type="submission" date="2018-08" db="EMBL/GenBank/DDBJ databases">
        <title>Genome and evolution of the arbuscular mycorrhizal fungus Diversispora epigaea (formerly Glomus versiforme) and its bacterial endosymbionts.</title>
        <authorList>
            <person name="Sun X."/>
            <person name="Fei Z."/>
            <person name="Harrison M."/>
        </authorList>
    </citation>
    <scope>NUCLEOTIDE SEQUENCE [LARGE SCALE GENOMIC DNA]</scope>
    <source>
        <strain evidence="2 3">IT104</strain>
    </source>
</reference>
<dbReference type="OrthoDB" id="339325at2759"/>
<dbReference type="EMBL" id="PQFF01000170">
    <property type="protein sequence ID" value="RHZ77375.1"/>
    <property type="molecule type" value="Genomic_DNA"/>
</dbReference>
<gene>
    <name evidence="2" type="ORF">Glove_180g108</name>
</gene>
<dbReference type="GO" id="GO:0004672">
    <property type="term" value="F:protein kinase activity"/>
    <property type="evidence" value="ECO:0007669"/>
    <property type="project" value="InterPro"/>
</dbReference>
<dbReference type="Gene3D" id="1.10.510.10">
    <property type="entry name" value="Transferase(Phosphotransferase) domain 1"/>
    <property type="match status" value="1"/>
</dbReference>
<dbReference type="STRING" id="1348612.A0A397IN96"/>
<keyword evidence="3" id="KW-1185">Reference proteome</keyword>
<comment type="caution">
    <text evidence="2">The sequence shown here is derived from an EMBL/GenBank/DDBJ whole genome shotgun (WGS) entry which is preliminary data.</text>
</comment>
<dbReference type="SMART" id="SM00220">
    <property type="entry name" value="S_TKc"/>
    <property type="match status" value="1"/>
</dbReference>
<organism evidence="2 3">
    <name type="scientific">Diversispora epigaea</name>
    <dbReference type="NCBI Taxonomy" id="1348612"/>
    <lineage>
        <taxon>Eukaryota</taxon>
        <taxon>Fungi</taxon>
        <taxon>Fungi incertae sedis</taxon>
        <taxon>Mucoromycota</taxon>
        <taxon>Glomeromycotina</taxon>
        <taxon>Glomeromycetes</taxon>
        <taxon>Diversisporales</taxon>
        <taxon>Diversisporaceae</taxon>
        <taxon>Diversispora</taxon>
    </lineage>
</organism>
<evidence type="ECO:0000313" key="3">
    <source>
        <dbReference type="Proteomes" id="UP000266861"/>
    </source>
</evidence>
<proteinExistence type="predicted"/>
<name>A0A397IN96_9GLOM</name>
<protein>
    <recommendedName>
        <fullName evidence="1">Protein kinase domain-containing protein</fullName>
    </recommendedName>
</protein>
<dbReference type="Proteomes" id="UP000266861">
    <property type="component" value="Unassembled WGS sequence"/>
</dbReference>
<evidence type="ECO:0000313" key="2">
    <source>
        <dbReference type="EMBL" id="RHZ77375.1"/>
    </source>
</evidence>
<dbReference type="InterPro" id="IPR011009">
    <property type="entry name" value="Kinase-like_dom_sf"/>
</dbReference>
<dbReference type="AlphaFoldDB" id="A0A397IN96"/>
<dbReference type="GO" id="GO:0005524">
    <property type="term" value="F:ATP binding"/>
    <property type="evidence" value="ECO:0007669"/>
    <property type="project" value="InterPro"/>
</dbReference>
<dbReference type="SUPFAM" id="SSF56112">
    <property type="entry name" value="Protein kinase-like (PK-like)"/>
    <property type="match status" value="1"/>
</dbReference>
<accession>A0A397IN96</accession>
<evidence type="ECO:0000259" key="1">
    <source>
        <dbReference type="SMART" id="SM00220"/>
    </source>
</evidence>
<sequence length="266" mass="31297">MAGCLNNKRKGINNMQLCERCFAIEQEHLVKKGGFSQIYKAIWKKRVAGVTKNFAFILEYAQLGDLNHFVSEKFEKFVWNYKICYLWDIIEGIKKLFKYQPYSYASDIYSLGMIMWQLTSGHRPFHDQEHGPKFILDILDGKRPEITEGTLLDKYPSQRPTTIEIYKIINSFNVSQYTKKFYQDVGLEFNEAENRRLEMHPNSRYYGTSLNSMSNDNFDIMNINSNQEHSNCNSSVAENSKKHFLNEENNFKRIKMAEYFADNDTD</sequence>
<dbReference type="InterPro" id="IPR000719">
    <property type="entry name" value="Prot_kinase_dom"/>
</dbReference>
<feature type="domain" description="Protein kinase" evidence="1">
    <location>
        <begin position="24"/>
        <end position="174"/>
    </location>
</feature>